<dbReference type="Proteomes" id="UP000238762">
    <property type="component" value="Unassembled WGS sequence"/>
</dbReference>
<keyword evidence="1" id="KW-1133">Transmembrane helix</keyword>
<sequence length="70" mass="7527">MATILINDLNPAGYSLFTDDESYLRDLSSDDELSISGGATTSVTWTIASSGWCVATIVTISLVDITRRLL</sequence>
<dbReference type="RefSeq" id="WP_106289352.1">
    <property type="nucleotide sequence ID" value="NZ_CAWNTC010000089.1"/>
</dbReference>
<comment type="caution">
    <text evidence="2">The sequence shown here is derived from an EMBL/GenBank/DDBJ whole genome shotgun (WGS) entry which is preliminary data.</text>
</comment>
<organism evidence="2 3">
    <name type="scientific">Merismopedia glauca CCAP 1448/3</name>
    <dbReference type="NCBI Taxonomy" id="1296344"/>
    <lineage>
        <taxon>Bacteria</taxon>
        <taxon>Bacillati</taxon>
        <taxon>Cyanobacteriota</taxon>
        <taxon>Cyanophyceae</taxon>
        <taxon>Synechococcales</taxon>
        <taxon>Merismopediaceae</taxon>
        <taxon>Merismopedia</taxon>
    </lineage>
</organism>
<keyword evidence="1" id="KW-0472">Membrane</keyword>
<feature type="transmembrane region" description="Helical" evidence="1">
    <location>
        <begin position="43"/>
        <end position="63"/>
    </location>
</feature>
<reference evidence="2 3" key="1">
    <citation type="submission" date="2018-02" db="EMBL/GenBank/DDBJ databases">
        <authorList>
            <person name="Cohen D.B."/>
            <person name="Kent A.D."/>
        </authorList>
    </citation>
    <scope>NUCLEOTIDE SEQUENCE [LARGE SCALE GENOMIC DNA]</scope>
    <source>
        <strain evidence="2 3">CCAP 1448/3</strain>
    </source>
</reference>
<proteinExistence type="predicted"/>
<dbReference type="OrthoDB" id="574763at2"/>
<name>A0A2T1C1U4_9CYAN</name>
<reference evidence="2 3" key="2">
    <citation type="submission" date="2018-03" db="EMBL/GenBank/DDBJ databases">
        <title>The ancient ancestry and fast evolution of plastids.</title>
        <authorList>
            <person name="Moore K.R."/>
            <person name="Magnabosco C."/>
            <person name="Momper L."/>
            <person name="Gold D.A."/>
            <person name="Bosak T."/>
            <person name="Fournier G.P."/>
        </authorList>
    </citation>
    <scope>NUCLEOTIDE SEQUENCE [LARGE SCALE GENOMIC DNA]</scope>
    <source>
        <strain evidence="2 3">CCAP 1448/3</strain>
    </source>
</reference>
<keyword evidence="1" id="KW-0812">Transmembrane</keyword>
<protein>
    <submittedName>
        <fullName evidence="2">Uncharacterized protein</fullName>
    </submittedName>
</protein>
<keyword evidence="3" id="KW-1185">Reference proteome</keyword>
<dbReference type="EMBL" id="PVWJ01000069">
    <property type="protein sequence ID" value="PSB02212.1"/>
    <property type="molecule type" value="Genomic_DNA"/>
</dbReference>
<evidence type="ECO:0000256" key="1">
    <source>
        <dbReference type="SAM" id="Phobius"/>
    </source>
</evidence>
<evidence type="ECO:0000313" key="3">
    <source>
        <dbReference type="Proteomes" id="UP000238762"/>
    </source>
</evidence>
<evidence type="ECO:0000313" key="2">
    <source>
        <dbReference type="EMBL" id="PSB02212.1"/>
    </source>
</evidence>
<gene>
    <name evidence="2" type="ORF">C7B64_14380</name>
</gene>
<accession>A0A2T1C1U4</accession>
<dbReference type="AlphaFoldDB" id="A0A2T1C1U4"/>